<dbReference type="AlphaFoldDB" id="A0A1F6XIV1"/>
<dbReference type="CDD" id="cd08547">
    <property type="entry name" value="Type_II_cohesin"/>
    <property type="match status" value="1"/>
</dbReference>
<feature type="coiled-coil region" evidence="1">
    <location>
        <begin position="466"/>
        <end position="535"/>
    </location>
</feature>
<evidence type="ECO:0000256" key="2">
    <source>
        <dbReference type="SAM" id="MobiDB-lite"/>
    </source>
</evidence>
<comment type="caution">
    <text evidence="4">The sequence shown here is derived from an EMBL/GenBank/DDBJ whole genome shotgun (WGS) entry which is preliminary data.</text>
</comment>
<evidence type="ECO:0000256" key="3">
    <source>
        <dbReference type="SAM" id="Phobius"/>
    </source>
</evidence>
<keyword evidence="3" id="KW-1133">Transmembrane helix</keyword>
<reference evidence="4 5" key="1">
    <citation type="journal article" date="2016" name="Nat. Commun.">
        <title>Thousands of microbial genomes shed light on interconnected biogeochemical processes in an aquifer system.</title>
        <authorList>
            <person name="Anantharaman K."/>
            <person name="Brown C.T."/>
            <person name="Hug L.A."/>
            <person name="Sharon I."/>
            <person name="Castelle C.J."/>
            <person name="Probst A.J."/>
            <person name="Thomas B.C."/>
            <person name="Singh A."/>
            <person name="Wilkins M.J."/>
            <person name="Karaoz U."/>
            <person name="Brodie E.L."/>
            <person name="Williams K.H."/>
            <person name="Hubbard S.S."/>
            <person name="Banfield J.F."/>
        </authorList>
    </citation>
    <scope>NUCLEOTIDE SEQUENCE [LARGE SCALE GENOMIC DNA]</scope>
</reference>
<organism evidence="4 5">
    <name type="scientific">Candidatus Nomurabacteria bacterium RIFCSPLOWO2_01_FULL_40_18</name>
    <dbReference type="NCBI Taxonomy" id="1801773"/>
    <lineage>
        <taxon>Bacteria</taxon>
        <taxon>Candidatus Nomuraibacteriota</taxon>
    </lineage>
</organism>
<name>A0A1F6XIV1_9BACT</name>
<feature type="region of interest" description="Disordered" evidence="2">
    <location>
        <begin position="577"/>
        <end position="598"/>
    </location>
</feature>
<dbReference type="STRING" id="1801773.A3A03_03725"/>
<evidence type="ECO:0000313" key="5">
    <source>
        <dbReference type="Proteomes" id="UP000176629"/>
    </source>
</evidence>
<gene>
    <name evidence="4" type="ORF">A3A03_03725</name>
</gene>
<dbReference type="Gene3D" id="2.60.40.680">
    <property type="match status" value="1"/>
</dbReference>
<feature type="transmembrane region" description="Helical" evidence="3">
    <location>
        <begin position="225"/>
        <end position="252"/>
    </location>
</feature>
<dbReference type="GO" id="GO:0030246">
    <property type="term" value="F:carbohydrate binding"/>
    <property type="evidence" value="ECO:0007669"/>
    <property type="project" value="InterPro"/>
</dbReference>
<dbReference type="InterPro" id="IPR008965">
    <property type="entry name" value="CBM2/CBM3_carb-bd_dom_sf"/>
</dbReference>
<dbReference type="Proteomes" id="UP000176629">
    <property type="component" value="Unassembled WGS sequence"/>
</dbReference>
<evidence type="ECO:0000313" key="4">
    <source>
        <dbReference type="EMBL" id="OGI93948.1"/>
    </source>
</evidence>
<keyword evidence="1" id="KW-0175">Coiled coil</keyword>
<sequence>MEVKKILKILLIVAGLFFTINYASAATLNIIPSSGLHNIGEIFSVSATVSSPDQALNAVDGTITFPTDILEVTAISKQDSILNLWVEEPVYSNSTGRISFSGVAVNPGFTGANGKVLKINFKIKKSGSGNVGFFSGSILANDGKGTNILTGFNNGSFTFGKAEVVKPTLTPTPVPGPTPVAPNPVISPANNIPIENTTYVMAPEEPFSFFSPVFIAGVKIFIQNLFILALLLLVISLIWFIVIRVSSAITLLKLRLRSEIKTVNLSMYGALRKKIDEDFSEGRYLIALTGYQKLQEQAPASKQSELSEKIILANKFYIVEENFKKAQTLAGKGKWIEAGALVEEGEVLVDSNFKYYDEAKKFYNDVKSHLAEISEKNSAHLTVAKNKLADALRLVEETKNQVIYQQGLFSAEKAKREQLEEEINKQAVLSGEKDKKNTIFGAERESAFERDLANIKEQVLIGRRKLTDAEHEAEEMKSRLSFQERMLSEEKGKREELEKAKMSLEQEVGNKKEEIISSQRKLTDAERTIEEIKSKFTRQDDLVMAEKSKHEQAEADVRNLTASYKEREMTLKKDLEEAERQMNDSKKKFSDVSRHTEETDAQLAHLTNLLNNEKEKLRVSEEENKKYFGELREKEVSLQKALDEANVLKNKELSFKTSLAEADEQVASSKNKLMEALHTTDEAKRQLANAENLLVTEKGKRERAEKESDTFAGIIKEQNQKLEKRNADAEAKFQVKEDALNKKIAEAEEQAKISKSKLVEAEHSLEEAKTKLSKEQDLLVAEKRRTESLSAAISKLIIPKEE</sequence>
<evidence type="ECO:0000256" key="1">
    <source>
        <dbReference type="SAM" id="Coils"/>
    </source>
</evidence>
<dbReference type="SUPFAM" id="SSF49384">
    <property type="entry name" value="Carbohydrate-binding domain"/>
    <property type="match status" value="1"/>
</dbReference>
<proteinExistence type="predicted"/>
<keyword evidence="3" id="KW-0472">Membrane</keyword>
<protein>
    <submittedName>
        <fullName evidence="4">Uncharacterized protein</fullName>
    </submittedName>
</protein>
<dbReference type="EMBL" id="MFUX01000035">
    <property type="protein sequence ID" value="OGI93948.1"/>
    <property type="molecule type" value="Genomic_DNA"/>
</dbReference>
<keyword evidence="3" id="KW-0812">Transmembrane</keyword>
<accession>A0A1F6XIV1</accession>